<dbReference type="CTD" id="20199610"/>
<dbReference type="GO" id="GO:0045505">
    <property type="term" value="F:dynein intermediate chain binding"/>
    <property type="evidence" value="ECO:0007669"/>
    <property type="project" value="InterPro"/>
</dbReference>
<evidence type="ECO:0000259" key="1">
    <source>
        <dbReference type="Pfam" id="PF18199"/>
    </source>
</evidence>
<dbReference type="STRING" id="6412.T1ESR0"/>
<reference evidence="4" key="1">
    <citation type="submission" date="2012-12" db="EMBL/GenBank/DDBJ databases">
        <authorList>
            <person name="Hellsten U."/>
            <person name="Grimwood J."/>
            <person name="Chapman J.A."/>
            <person name="Shapiro H."/>
            <person name="Aerts A."/>
            <person name="Otillar R.P."/>
            <person name="Terry A.Y."/>
            <person name="Boore J.L."/>
            <person name="Simakov O."/>
            <person name="Marletaz F."/>
            <person name="Cho S.-J."/>
            <person name="Edsinger-Gonzales E."/>
            <person name="Havlak P."/>
            <person name="Kuo D.-H."/>
            <person name="Larsson T."/>
            <person name="Lv J."/>
            <person name="Arendt D."/>
            <person name="Savage R."/>
            <person name="Osoegawa K."/>
            <person name="de Jong P."/>
            <person name="Lindberg D.R."/>
            <person name="Seaver E.C."/>
            <person name="Weisblat D.A."/>
            <person name="Putnam N.H."/>
            <person name="Grigoriev I.V."/>
            <person name="Rokhsar D.S."/>
        </authorList>
    </citation>
    <scope>NUCLEOTIDE SEQUENCE</scope>
</reference>
<dbReference type="AlphaFoldDB" id="T1ESR0"/>
<name>T1ESR0_HELRO</name>
<dbReference type="PANTHER" id="PTHR46961">
    <property type="entry name" value="DYNEIN HEAVY CHAIN 1, AXONEMAL-LIKE PROTEIN"/>
    <property type="match status" value="1"/>
</dbReference>
<gene>
    <name evidence="3" type="primary">20199610</name>
    <name evidence="2" type="ORF">HELRODRAFT_162496</name>
</gene>
<organism evidence="3 4">
    <name type="scientific">Helobdella robusta</name>
    <name type="common">Californian leech</name>
    <dbReference type="NCBI Taxonomy" id="6412"/>
    <lineage>
        <taxon>Eukaryota</taxon>
        <taxon>Metazoa</taxon>
        <taxon>Spiralia</taxon>
        <taxon>Lophotrochozoa</taxon>
        <taxon>Annelida</taxon>
        <taxon>Clitellata</taxon>
        <taxon>Hirudinea</taxon>
        <taxon>Rhynchobdellida</taxon>
        <taxon>Glossiphoniidae</taxon>
        <taxon>Helobdella</taxon>
    </lineage>
</organism>
<dbReference type="InterPro" id="IPR043160">
    <property type="entry name" value="Dynein_C_barrel"/>
</dbReference>
<dbReference type="EMBL" id="KB097143">
    <property type="protein sequence ID" value="ESN99018.1"/>
    <property type="molecule type" value="Genomic_DNA"/>
</dbReference>
<dbReference type="KEGG" id="hro:HELRODRAFT_162496"/>
<feature type="domain" description="Dynein heavy chain C-terminal" evidence="1">
    <location>
        <begin position="54"/>
        <end position="158"/>
    </location>
</feature>
<dbReference type="InParanoid" id="T1ESR0"/>
<dbReference type="GO" id="GO:0007018">
    <property type="term" value="P:microtubule-based movement"/>
    <property type="evidence" value="ECO:0007669"/>
    <property type="project" value="InterPro"/>
</dbReference>
<accession>T1ESR0</accession>
<dbReference type="EnsemblMetazoa" id="HelroT162496">
    <property type="protein sequence ID" value="HelroP162496"/>
    <property type="gene ID" value="HelroG162496"/>
</dbReference>
<dbReference type="Pfam" id="PF18199">
    <property type="entry name" value="Dynein_C"/>
    <property type="match status" value="1"/>
</dbReference>
<dbReference type="GO" id="GO:0051959">
    <property type="term" value="F:dynein light intermediate chain binding"/>
    <property type="evidence" value="ECO:0007669"/>
    <property type="project" value="InterPro"/>
</dbReference>
<dbReference type="Gene3D" id="3.10.490.20">
    <property type="match status" value="1"/>
</dbReference>
<dbReference type="Proteomes" id="UP000015101">
    <property type="component" value="Unassembled WGS sequence"/>
</dbReference>
<dbReference type="GO" id="GO:0030286">
    <property type="term" value="C:dynein complex"/>
    <property type="evidence" value="ECO:0007669"/>
    <property type="project" value="InterPro"/>
</dbReference>
<sequence length="162" mass="18176">MACIQQLIQPIQSDHRSKYHLHYYTNESSIVVAGEVLGGAKIVLLSSSLLLYSVPSTGVYIHGLYLEGAGWDKKHSKLVESSPKIIHQLLPVVHMSATITESTTNKISEMESKEIKVYVYECPVYKKTDRTDSTLIFYMKLNSHKTANHWIGRGVALISNVK</sequence>
<dbReference type="EMBL" id="AMQM01001098">
    <property type="status" value="NOT_ANNOTATED_CDS"/>
    <property type="molecule type" value="Genomic_DNA"/>
</dbReference>
<protein>
    <recommendedName>
        <fullName evidence="1">Dynein heavy chain C-terminal domain-containing protein</fullName>
    </recommendedName>
</protein>
<reference evidence="2 4" key="2">
    <citation type="journal article" date="2013" name="Nature">
        <title>Insights into bilaterian evolution from three spiralian genomes.</title>
        <authorList>
            <person name="Simakov O."/>
            <person name="Marletaz F."/>
            <person name="Cho S.J."/>
            <person name="Edsinger-Gonzales E."/>
            <person name="Havlak P."/>
            <person name="Hellsten U."/>
            <person name="Kuo D.H."/>
            <person name="Larsson T."/>
            <person name="Lv J."/>
            <person name="Arendt D."/>
            <person name="Savage R."/>
            <person name="Osoegawa K."/>
            <person name="de Jong P."/>
            <person name="Grimwood J."/>
            <person name="Chapman J.A."/>
            <person name="Shapiro H."/>
            <person name="Aerts A."/>
            <person name="Otillar R.P."/>
            <person name="Terry A.Y."/>
            <person name="Boore J.L."/>
            <person name="Grigoriev I.V."/>
            <person name="Lindberg D.R."/>
            <person name="Seaver E.C."/>
            <person name="Weisblat D.A."/>
            <person name="Putnam N.H."/>
            <person name="Rokhsar D.S."/>
        </authorList>
    </citation>
    <scope>NUCLEOTIDE SEQUENCE</scope>
</reference>
<dbReference type="GeneID" id="20199610"/>
<proteinExistence type="predicted"/>
<keyword evidence="4" id="KW-1185">Reference proteome</keyword>
<dbReference type="InterPro" id="IPR026983">
    <property type="entry name" value="DHC"/>
</dbReference>
<evidence type="ECO:0000313" key="4">
    <source>
        <dbReference type="Proteomes" id="UP000015101"/>
    </source>
</evidence>
<evidence type="ECO:0000313" key="2">
    <source>
        <dbReference type="EMBL" id="ESN99018.1"/>
    </source>
</evidence>
<evidence type="ECO:0000313" key="3">
    <source>
        <dbReference type="EnsemblMetazoa" id="HelroP162496"/>
    </source>
</evidence>
<dbReference type="HOGENOM" id="CLU_1637255_0_0_1"/>
<dbReference type="RefSeq" id="XP_009022932.1">
    <property type="nucleotide sequence ID" value="XM_009024684.1"/>
</dbReference>
<dbReference type="InterPro" id="IPR041228">
    <property type="entry name" value="Dynein_C"/>
</dbReference>
<dbReference type="OrthoDB" id="10251809at2759"/>
<reference evidence="3" key="3">
    <citation type="submission" date="2015-06" db="UniProtKB">
        <authorList>
            <consortium name="EnsemblMetazoa"/>
        </authorList>
    </citation>
    <scope>IDENTIFICATION</scope>
</reference>
<dbReference type="eggNOG" id="KOG3595">
    <property type="taxonomic scope" value="Eukaryota"/>
</dbReference>